<feature type="domain" description="EamA" evidence="7">
    <location>
        <begin position="39"/>
        <end position="173"/>
    </location>
</feature>
<accession>A0A516GXC4</accession>
<dbReference type="SUPFAM" id="SSF103481">
    <property type="entry name" value="Multidrug resistance efflux transporter EmrE"/>
    <property type="match status" value="2"/>
</dbReference>
<feature type="transmembrane region" description="Helical" evidence="6">
    <location>
        <begin position="247"/>
        <end position="265"/>
    </location>
</feature>
<dbReference type="InterPro" id="IPR000620">
    <property type="entry name" value="EamA_dom"/>
</dbReference>
<keyword evidence="4 6" id="KW-1133">Transmembrane helix</keyword>
<evidence type="ECO:0000259" key="7">
    <source>
        <dbReference type="Pfam" id="PF00892"/>
    </source>
</evidence>
<dbReference type="PANTHER" id="PTHR22911:SF6">
    <property type="entry name" value="SOLUTE CARRIER FAMILY 35 MEMBER G1"/>
    <property type="match status" value="1"/>
</dbReference>
<protein>
    <submittedName>
        <fullName evidence="8">DMT family transporter</fullName>
    </submittedName>
</protein>
<evidence type="ECO:0000256" key="3">
    <source>
        <dbReference type="ARBA" id="ARBA00022692"/>
    </source>
</evidence>
<evidence type="ECO:0000256" key="5">
    <source>
        <dbReference type="ARBA" id="ARBA00023136"/>
    </source>
</evidence>
<feature type="transmembrane region" description="Helical" evidence="6">
    <location>
        <begin position="131"/>
        <end position="150"/>
    </location>
</feature>
<feature type="transmembrane region" description="Helical" evidence="6">
    <location>
        <begin position="155"/>
        <end position="177"/>
    </location>
</feature>
<evidence type="ECO:0000313" key="9">
    <source>
        <dbReference type="Proteomes" id="UP000317496"/>
    </source>
</evidence>
<evidence type="ECO:0000256" key="4">
    <source>
        <dbReference type="ARBA" id="ARBA00022989"/>
    </source>
</evidence>
<evidence type="ECO:0000256" key="1">
    <source>
        <dbReference type="ARBA" id="ARBA00004141"/>
    </source>
</evidence>
<keyword evidence="3 6" id="KW-0812">Transmembrane</keyword>
<dbReference type="KEGG" id="fer:FNB15_02245"/>
<dbReference type="EMBL" id="CP041636">
    <property type="protein sequence ID" value="QDO96173.1"/>
    <property type="molecule type" value="Genomic_DNA"/>
</dbReference>
<feature type="transmembrane region" description="Helical" evidence="6">
    <location>
        <begin position="277"/>
        <end position="297"/>
    </location>
</feature>
<dbReference type="PANTHER" id="PTHR22911">
    <property type="entry name" value="ACYL-MALONYL CONDENSING ENZYME-RELATED"/>
    <property type="match status" value="1"/>
</dbReference>
<keyword evidence="9" id="KW-1185">Reference proteome</keyword>
<dbReference type="InterPro" id="IPR037185">
    <property type="entry name" value="EmrE-like"/>
</dbReference>
<sequence>MATRSRSDCRYVCAKGRPSRSPFFIHDGPMISRLDSKAMAALWVLGAALAFSLLYASGKLTGGLVPAIQIVFIRYFSGFATVGGLALVQRQPLKQLLAGGRRHLHLLRACCGVGGGACSIWGATYMPLADASALALLQGVFTMGLAVVLLRERIVLLQGVAAALCVLGALVIVRGNAGVAVDPDALSNPYAPLAMLAGAFLTACEVILIKVLSRHESMLSMLLHVNGFATLLLGCAMLFLWVPVEPLTLALLCLIGPMAIFGQMCNVKAYRIADAAWLAPFTYASVAFAALIGWVVFGTLPGLAAWLGTALIVGGGLLLIRNKPPV</sequence>
<dbReference type="OrthoDB" id="8478051at2"/>
<dbReference type="AlphaFoldDB" id="A0A516GXC4"/>
<comment type="similarity">
    <text evidence="2">Belongs to the drug/metabolite transporter (DMT) superfamily. 10 TMS drug/metabolite exporter (DME) (TC 2.A.7.3) family.</text>
</comment>
<feature type="transmembrane region" description="Helical" evidence="6">
    <location>
        <begin position="303"/>
        <end position="320"/>
    </location>
</feature>
<reference evidence="8 9" key="1">
    <citation type="submission" date="2019-07" db="EMBL/GenBank/DDBJ databases">
        <title>Genome sequencing for Ferrovibrio sp. K5.</title>
        <authorList>
            <person name="Park S.-J."/>
        </authorList>
    </citation>
    <scope>NUCLEOTIDE SEQUENCE [LARGE SCALE GENOMIC DNA]</scope>
    <source>
        <strain evidence="8 9">K5</strain>
    </source>
</reference>
<proteinExistence type="inferred from homology"/>
<dbReference type="Pfam" id="PF00892">
    <property type="entry name" value="EamA"/>
    <property type="match status" value="2"/>
</dbReference>
<feature type="transmembrane region" description="Helical" evidence="6">
    <location>
        <begin position="189"/>
        <end position="209"/>
    </location>
</feature>
<feature type="transmembrane region" description="Helical" evidence="6">
    <location>
        <begin position="221"/>
        <end position="241"/>
    </location>
</feature>
<name>A0A516GXC4_9PROT</name>
<evidence type="ECO:0000256" key="2">
    <source>
        <dbReference type="ARBA" id="ARBA00009853"/>
    </source>
</evidence>
<dbReference type="Proteomes" id="UP000317496">
    <property type="component" value="Chromosome"/>
</dbReference>
<dbReference type="GO" id="GO:0016020">
    <property type="term" value="C:membrane"/>
    <property type="evidence" value="ECO:0007669"/>
    <property type="project" value="UniProtKB-SubCell"/>
</dbReference>
<feature type="domain" description="EamA" evidence="7">
    <location>
        <begin position="193"/>
        <end position="320"/>
    </location>
</feature>
<keyword evidence="5 6" id="KW-0472">Membrane</keyword>
<gene>
    <name evidence="8" type="ORF">FNB15_02245</name>
</gene>
<comment type="subcellular location">
    <subcellularLocation>
        <location evidence="1">Membrane</location>
        <topology evidence="1">Multi-pass membrane protein</topology>
    </subcellularLocation>
</comment>
<organism evidence="8 9">
    <name type="scientific">Ferrovibrio terrae</name>
    <dbReference type="NCBI Taxonomy" id="2594003"/>
    <lineage>
        <taxon>Bacteria</taxon>
        <taxon>Pseudomonadati</taxon>
        <taxon>Pseudomonadota</taxon>
        <taxon>Alphaproteobacteria</taxon>
        <taxon>Rhodospirillales</taxon>
        <taxon>Rhodospirillaceae</taxon>
        <taxon>Ferrovibrio</taxon>
    </lineage>
</organism>
<evidence type="ECO:0000256" key="6">
    <source>
        <dbReference type="SAM" id="Phobius"/>
    </source>
</evidence>
<feature type="transmembrane region" description="Helical" evidence="6">
    <location>
        <begin position="106"/>
        <end position="125"/>
    </location>
</feature>
<evidence type="ECO:0000313" key="8">
    <source>
        <dbReference type="EMBL" id="QDO96173.1"/>
    </source>
</evidence>
<feature type="transmembrane region" description="Helical" evidence="6">
    <location>
        <begin position="40"/>
        <end position="58"/>
    </location>
</feature>
<feature type="transmembrane region" description="Helical" evidence="6">
    <location>
        <begin position="64"/>
        <end position="86"/>
    </location>
</feature>